<keyword evidence="2" id="KW-1134">Transmembrane beta strand</keyword>
<gene>
    <name evidence="4" type="ORF">FSB73_04300</name>
</gene>
<organism evidence="4 5">
    <name type="scientific">Arachidicoccus ginsenosidivorans</name>
    <dbReference type="NCBI Taxonomy" id="496057"/>
    <lineage>
        <taxon>Bacteria</taxon>
        <taxon>Pseudomonadati</taxon>
        <taxon>Bacteroidota</taxon>
        <taxon>Chitinophagia</taxon>
        <taxon>Chitinophagales</taxon>
        <taxon>Chitinophagaceae</taxon>
        <taxon>Arachidicoccus</taxon>
    </lineage>
</organism>
<dbReference type="PANTHER" id="PTHR30203">
    <property type="entry name" value="OUTER MEMBRANE CATION EFFLUX PROTEIN"/>
    <property type="match status" value="1"/>
</dbReference>
<dbReference type="PANTHER" id="PTHR30203:SF33">
    <property type="entry name" value="BLR4455 PROTEIN"/>
    <property type="match status" value="1"/>
</dbReference>
<dbReference type="Proteomes" id="UP000321291">
    <property type="component" value="Chromosome"/>
</dbReference>
<dbReference type="EMBL" id="CP042434">
    <property type="protein sequence ID" value="QEC71013.1"/>
    <property type="molecule type" value="Genomic_DNA"/>
</dbReference>
<keyword evidence="2" id="KW-0564">Palmitate</keyword>
<protein>
    <submittedName>
        <fullName evidence="4">Efflux transporter outer membrane subunit</fullName>
    </submittedName>
</protein>
<evidence type="ECO:0000256" key="2">
    <source>
        <dbReference type="RuleBase" id="RU362097"/>
    </source>
</evidence>
<dbReference type="InterPro" id="IPR010131">
    <property type="entry name" value="MdtP/NodT-like"/>
</dbReference>
<dbReference type="GO" id="GO:0015562">
    <property type="term" value="F:efflux transmembrane transporter activity"/>
    <property type="evidence" value="ECO:0007669"/>
    <property type="project" value="InterPro"/>
</dbReference>
<accession>A0A5B8VIL4</accession>
<dbReference type="Gene3D" id="1.20.1600.10">
    <property type="entry name" value="Outer membrane efflux proteins (OEP)"/>
    <property type="match status" value="1"/>
</dbReference>
<evidence type="ECO:0000256" key="3">
    <source>
        <dbReference type="SAM" id="Phobius"/>
    </source>
</evidence>
<dbReference type="NCBIfam" id="TIGR01845">
    <property type="entry name" value="outer_NodT"/>
    <property type="match status" value="1"/>
</dbReference>
<keyword evidence="2 3" id="KW-0472">Membrane</keyword>
<sequence>MIYSMDIYRNYHLGQWQKTAAHSLGTIIRLLLLLVVIAFWAGCKTPASVESSITQRPQVIPAQYKSALAVQIHGSAIELSDSLKGYDSANLGSTTWDSFFQDTSLKTLIRQGLRYNYDLQRAINRLDIARVNLRQAKLLQLPTLGISADANSTRFSDNGLTGQSMAGAGSVHHYQDYTLQGQLSWEADIWGKIRNQQKYALQDYLRTAEAAKAVRTRLIAEIATGYYNLLILEKQYQVATSSLILADSTLELTRLLKTAGKTNQLSVQQTAAQRETVALLLPDLEDQISAQQNALLALTGQMPGTIGDHGALDQVALPSEIRTGAPADLLNNRPDVRSAETALKMAISKIGVAKASLYPTLRITAAGGVESLKASNWFNLPASLFGMVAGSVLQPVFQQGALRRDYKVAELEKVDAVLAFRTSVLNAVGEVSDALTHYQKLNIQAVMASRQVDTLQQGAENASLLYKSGLANYLEVISAQNNALQAQLNLASIHGRELIAAVDIYRSLGGGRGQ</sequence>
<feature type="transmembrane region" description="Helical" evidence="3">
    <location>
        <begin position="21"/>
        <end position="42"/>
    </location>
</feature>
<name>A0A5B8VIL4_9BACT</name>
<evidence type="ECO:0000313" key="4">
    <source>
        <dbReference type="EMBL" id="QEC71013.1"/>
    </source>
</evidence>
<reference evidence="4 5" key="1">
    <citation type="journal article" date="2017" name="Int. J. Syst. Evol. Microbiol.">
        <title>Arachidicoccus ginsenosidivorans sp. nov., with ginsenoside-converting activity isolated from ginseng cultivating soil.</title>
        <authorList>
            <person name="Siddiqi M.Z."/>
            <person name="Aslam Z."/>
            <person name="Im W.T."/>
        </authorList>
    </citation>
    <scope>NUCLEOTIDE SEQUENCE [LARGE SCALE GENOMIC DNA]</scope>
    <source>
        <strain evidence="4 5">Gsoil 809</strain>
    </source>
</reference>
<comment type="similarity">
    <text evidence="1 2">Belongs to the outer membrane factor (OMF) (TC 1.B.17) family.</text>
</comment>
<dbReference type="SUPFAM" id="SSF56954">
    <property type="entry name" value="Outer membrane efflux proteins (OEP)"/>
    <property type="match status" value="1"/>
</dbReference>
<dbReference type="InterPro" id="IPR003423">
    <property type="entry name" value="OMP_efflux"/>
</dbReference>
<keyword evidence="2 3" id="KW-0812">Transmembrane</keyword>
<proteinExistence type="inferred from homology"/>
<keyword evidence="5" id="KW-1185">Reference proteome</keyword>
<keyword evidence="3" id="KW-1133">Transmembrane helix</keyword>
<dbReference type="Pfam" id="PF02321">
    <property type="entry name" value="OEP"/>
    <property type="match status" value="2"/>
</dbReference>
<dbReference type="GO" id="GO:0005886">
    <property type="term" value="C:plasma membrane"/>
    <property type="evidence" value="ECO:0007669"/>
    <property type="project" value="UniProtKB-SubCell"/>
</dbReference>
<evidence type="ECO:0000256" key="1">
    <source>
        <dbReference type="ARBA" id="ARBA00007613"/>
    </source>
</evidence>
<dbReference type="Gene3D" id="2.20.200.10">
    <property type="entry name" value="Outer membrane efflux proteins (OEP)"/>
    <property type="match status" value="1"/>
</dbReference>
<keyword evidence="2" id="KW-0449">Lipoprotein</keyword>
<dbReference type="KEGG" id="agi:FSB73_04300"/>
<comment type="subcellular location">
    <subcellularLocation>
        <location evidence="2">Cell membrane</location>
        <topology evidence="2">Lipid-anchor</topology>
    </subcellularLocation>
</comment>
<dbReference type="AlphaFoldDB" id="A0A5B8VIL4"/>
<evidence type="ECO:0000313" key="5">
    <source>
        <dbReference type="Proteomes" id="UP000321291"/>
    </source>
</evidence>